<dbReference type="GO" id="GO:0016597">
    <property type="term" value="F:amino acid binding"/>
    <property type="evidence" value="ECO:0007669"/>
    <property type="project" value="UniProtKB-UniRule"/>
</dbReference>
<keyword evidence="1 2" id="KW-0677">Repeat</keyword>
<comment type="function">
    <text evidence="2">Binds amino acids.</text>
</comment>
<dbReference type="SUPFAM" id="SSF55021">
    <property type="entry name" value="ACT-like"/>
    <property type="match status" value="1"/>
</dbReference>
<dbReference type="InterPro" id="IPR002912">
    <property type="entry name" value="ACT_dom"/>
</dbReference>
<feature type="domain" description="ACT" evidence="3">
    <location>
        <begin position="57"/>
        <end position="103"/>
    </location>
</feature>
<dbReference type="Proteomes" id="UP001237642">
    <property type="component" value="Unassembled WGS sequence"/>
</dbReference>
<evidence type="ECO:0000313" key="4">
    <source>
        <dbReference type="EMBL" id="KAK1384514.1"/>
    </source>
</evidence>
<reference evidence="4" key="2">
    <citation type="submission" date="2023-05" db="EMBL/GenBank/DDBJ databases">
        <authorList>
            <person name="Schelkunov M.I."/>
        </authorList>
    </citation>
    <scope>NUCLEOTIDE SEQUENCE</scope>
    <source>
        <strain evidence="4">Hsosn_3</strain>
        <tissue evidence="4">Leaf</tissue>
    </source>
</reference>
<keyword evidence="5" id="KW-1185">Reference proteome</keyword>
<dbReference type="EMBL" id="JAUIZM010000005">
    <property type="protein sequence ID" value="KAK1384514.1"/>
    <property type="molecule type" value="Genomic_DNA"/>
</dbReference>
<dbReference type="Pfam" id="PF01842">
    <property type="entry name" value="ACT"/>
    <property type="match status" value="1"/>
</dbReference>
<protein>
    <recommendedName>
        <fullName evidence="2">ACT domain-containing protein ACR</fullName>
    </recommendedName>
    <alternativeName>
        <fullName evidence="2">Protein ACT DOMAIN REPEATS</fullName>
    </alternativeName>
</protein>
<proteinExistence type="predicted"/>
<accession>A0AAD8MTH8</accession>
<dbReference type="AlphaFoldDB" id="A0AAD8MTH8"/>
<evidence type="ECO:0000259" key="3">
    <source>
        <dbReference type="Pfam" id="PF01842"/>
    </source>
</evidence>
<evidence type="ECO:0000313" key="5">
    <source>
        <dbReference type="Proteomes" id="UP001237642"/>
    </source>
</evidence>
<dbReference type="PANTHER" id="PTHR31096">
    <property type="entry name" value="ACT DOMAIN-CONTAINING PROTEIN ACR4-RELATED"/>
    <property type="match status" value="1"/>
</dbReference>
<gene>
    <name evidence="4" type="ORF">POM88_022249</name>
</gene>
<dbReference type="InterPro" id="IPR045865">
    <property type="entry name" value="ACT-like_dom_sf"/>
</dbReference>
<dbReference type="PANTHER" id="PTHR31096:SF22">
    <property type="entry name" value="ACT DOMAIN-CONTAINING PROTEIN ACR4"/>
    <property type="match status" value="1"/>
</dbReference>
<organism evidence="4 5">
    <name type="scientific">Heracleum sosnowskyi</name>
    <dbReference type="NCBI Taxonomy" id="360622"/>
    <lineage>
        <taxon>Eukaryota</taxon>
        <taxon>Viridiplantae</taxon>
        <taxon>Streptophyta</taxon>
        <taxon>Embryophyta</taxon>
        <taxon>Tracheophyta</taxon>
        <taxon>Spermatophyta</taxon>
        <taxon>Magnoliopsida</taxon>
        <taxon>eudicotyledons</taxon>
        <taxon>Gunneridae</taxon>
        <taxon>Pentapetalae</taxon>
        <taxon>asterids</taxon>
        <taxon>campanulids</taxon>
        <taxon>Apiales</taxon>
        <taxon>Apiaceae</taxon>
        <taxon>Apioideae</taxon>
        <taxon>apioid superclade</taxon>
        <taxon>Tordylieae</taxon>
        <taxon>Tordyliinae</taxon>
        <taxon>Heracleum</taxon>
    </lineage>
</organism>
<sequence length="226" mass="25211">MEAGLWMCSMLLIKMGTKSQKLTFWIYIYKALRPDSSNFGYSIRRSVGVKSAMVHIVIELIRFDKPGLLSELSALLTHLKCNVVSAEVSTDHAQLRAMPVQILGEERCIEVGDYGFPCLGVLLQKLENPALRSCLKVPSNEGVLVRRVELTSGASKVLKEVCLFLVLFVYPFVINGVLTDLNLTISKAYISSDGGWFVNVFNVTDQGMNEITEVDVLDYIYKLGCF</sequence>
<evidence type="ECO:0000256" key="1">
    <source>
        <dbReference type="ARBA" id="ARBA00022737"/>
    </source>
</evidence>
<reference evidence="4" key="1">
    <citation type="submission" date="2023-02" db="EMBL/GenBank/DDBJ databases">
        <title>Genome of toxic invasive species Heracleum sosnowskyi carries increased number of genes despite the absence of recent whole-genome duplications.</title>
        <authorList>
            <person name="Schelkunov M."/>
            <person name="Shtratnikova V."/>
            <person name="Makarenko M."/>
            <person name="Klepikova A."/>
            <person name="Omelchenko D."/>
            <person name="Novikova G."/>
            <person name="Obukhova E."/>
            <person name="Bogdanov V."/>
            <person name="Penin A."/>
            <person name="Logacheva M."/>
        </authorList>
    </citation>
    <scope>NUCLEOTIDE SEQUENCE</scope>
    <source>
        <strain evidence="4">Hsosn_3</strain>
        <tissue evidence="4">Leaf</tissue>
    </source>
</reference>
<comment type="caution">
    <text evidence="4">The sequence shown here is derived from an EMBL/GenBank/DDBJ whole genome shotgun (WGS) entry which is preliminary data.</text>
</comment>
<dbReference type="Gene3D" id="3.30.70.260">
    <property type="match status" value="1"/>
</dbReference>
<name>A0AAD8MTH8_9APIA</name>
<dbReference type="InterPro" id="IPR040217">
    <property type="entry name" value="ACR1-12"/>
</dbReference>
<evidence type="ECO:0000256" key="2">
    <source>
        <dbReference type="RuleBase" id="RU369043"/>
    </source>
</evidence>